<feature type="domain" description="Beta-hexosaminidase bacterial type N-terminal" evidence="8">
    <location>
        <begin position="26"/>
        <end position="156"/>
    </location>
</feature>
<dbReference type="EC" id="3.2.1.52" evidence="3"/>
<keyword evidence="4" id="KW-0378">Hydrolase</keyword>
<dbReference type="PRINTS" id="PR00738">
    <property type="entry name" value="GLHYDRLASE20"/>
</dbReference>
<proteinExistence type="inferred from homology"/>
<dbReference type="InterPro" id="IPR025705">
    <property type="entry name" value="Beta_hexosaminidase_sua/sub"/>
</dbReference>
<evidence type="ECO:0000256" key="1">
    <source>
        <dbReference type="ARBA" id="ARBA00001231"/>
    </source>
</evidence>
<comment type="similarity">
    <text evidence="2">Belongs to the glycosyl hydrolase 20 family.</text>
</comment>
<dbReference type="RefSeq" id="WP_150416579.1">
    <property type="nucleotide sequence ID" value="NZ_VYQF01000009.1"/>
</dbReference>
<dbReference type="Proteomes" id="UP000326903">
    <property type="component" value="Unassembled WGS sequence"/>
</dbReference>
<comment type="caution">
    <text evidence="9">The sequence shown here is derived from an EMBL/GenBank/DDBJ whole genome shotgun (WGS) entry which is preliminary data.</text>
</comment>
<dbReference type="InterPro" id="IPR015882">
    <property type="entry name" value="HEX_bac_N"/>
</dbReference>
<dbReference type="PIRSF" id="PIRSF001093">
    <property type="entry name" value="B-hxosamndse_ab_euk"/>
    <property type="match status" value="1"/>
</dbReference>
<dbReference type="EMBL" id="VYQF01000009">
    <property type="protein sequence ID" value="KAA9036112.1"/>
    <property type="molecule type" value="Genomic_DNA"/>
</dbReference>
<dbReference type="PANTHER" id="PTHR22600">
    <property type="entry name" value="BETA-HEXOSAMINIDASE"/>
    <property type="match status" value="1"/>
</dbReference>
<dbReference type="SUPFAM" id="SSF55545">
    <property type="entry name" value="beta-N-acetylhexosaminidase-like domain"/>
    <property type="match status" value="1"/>
</dbReference>
<dbReference type="CDD" id="cd06563">
    <property type="entry name" value="GH20_chitobiase-like"/>
    <property type="match status" value="1"/>
</dbReference>
<evidence type="ECO:0000259" key="8">
    <source>
        <dbReference type="Pfam" id="PF02838"/>
    </source>
</evidence>
<name>A0A5J5ID79_9BACT</name>
<evidence type="ECO:0000313" key="9">
    <source>
        <dbReference type="EMBL" id="KAA9036112.1"/>
    </source>
</evidence>
<dbReference type="PANTHER" id="PTHR22600:SF57">
    <property type="entry name" value="BETA-N-ACETYLHEXOSAMINIDASE"/>
    <property type="match status" value="1"/>
</dbReference>
<evidence type="ECO:0000256" key="3">
    <source>
        <dbReference type="ARBA" id="ARBA00012663"/>
    </source>
</evidence>
<evidence type="ECO:0000256" key="2">
    <source>
        <dbReference type="ARBA" id="ARBA00006285"/>
    </source>
</evidence>
<dbReference type="Gene3D" id="3.30.379.10">
    <property type="entry name" value="Chitobiase/beta-hexosaminidase domain 2-like"/>
    <property type="match status" value="1"/>
</dbReference>
<comment type="catalytic activity">
    <reaction evidence="1">
        <text>Hydrolysis of terminal non-reducing N-acetyl-D-hexosamine residues in N-acetyl-beta-D-hexosaminides.</text>
        <dbReference type="EC" id="3.2.1.52"/>
    </reaction>
</comment>
<evidence type="ECO:0000313" key="10">
    <source>
        <dbReference type="Proteomes" id="UP000326903"/>
    </source>
</evidence>
<evidence type="ECO:0000259" key="7">
    <source>
        <dbReference type="Pfam" id="PF00728"/>
    </source>
</evidence>
<dbReference type="GO" id="GO:0030203">
    <property type="term" value="P:glycosaminoglycan metabolic process"/>
    <property type="evidence" value="ECO:0007669"/>
    <property type="project" value="TreeGrafter"/>
</dbReference>
<organism evidence="9 10">
    <name type="scientific">Ginsengibacter hankyongi</name>
    <dbReference type="NCBI Taxonomy" id="2607284"/>
    <lineage>
        <taxon>Bacteria</taxon>
        <taxon>Pseudomonadati</taxon>
        <taxon>Bacteroidota</taxon>
        <taxon>Chitinophagia</taxon>
        <taxon>Chitinophagales</taxon>
        <taxon>Chitinophagaceae</taxon>
        <taxon>Ginsengibacter</taxon>
    </lineage>
</organism>
<dbReference type="InterPro" id="IPR017853">
    <property type="entry name" value="GH"/>
</dbReference>
<dbReference type="GO" id="GO:0016020">
    <property type="term" value="C:membrane"/>
    <property type="evidence" value="ECO:0007669"/>
    <property type="project" value="TreeGrafter"/>
</dbReference>
<dbReference type="InterPro" id="IPR015883">
    <property type="entry name" value="Glyco_hydro_20_cat"/>
</dbReference>
<feature type="domain" description="Glycoside hydrolase family 20 catalytic" evidence="7">
    <location>
        <begin position="159"/>
        <end position="489"/>
    </location>
</feature>
<dbReference type="Gene3D" id="3.20.20.80">
    <property type="entry name" value="Glycosidases"/>
    <property type="match status" value="1"/>
</dbReference>
<dbReference type="GO" id="GO:0005975">
    <property type="term" value="P:carbohydrate metabolic process"/>
    <property type="evidence" value="ECO:0007669"/>
    <property type="project" value="InterPro"/>
</dbReference>
<dbReference type="GO" id="GO:0004563">
    <property type="term" value="F:beta-N-acetylhexosaminidase activity"/>
    <property type="evidence" value="ECO:0007669"/>
    <property type="project" value="UniProtKB-EC"/>
</dbReference>
<feature type="active site" description="Proton donor" evidence="6">
    <location>
        <position position="312"/>
    </location>
</feature>
<sequence length="530" mass="60148">MKKYLIFYVQLIAAFFYVSSLYAQEISIIPKPVEMTIQTGCFVLSGKTCLVVDNGASKTADYLQSRIREGLGIVLKENSTVDCINKLILKIDKQTDIGKEGYKLLIDDNISIIASDNAGLFYGVQSLLQLMPPQVYGEHTSEIKSLELPKLRINDYPRFQYRGMMVDISRHFVSKKDLLKIIDMMAMHKLNVLHLHLTDDQGWRIEIKSYPKLTSVGSTGDFTNPDGPEKYFLSQDEIREIVAFAAYRHVMVIPEIEMPGHSHAASKAYPDFFDGGNAFNPANSGTFTFIGKIMDEMITLFPAPYFHLGGDEVAGATHWLEMPDVQNFMKARGYKTAGEVEAYFDRKVADMLISRGKQPIGWEEVVNSDVNRKTVIQWWLGHLMPPKNLNKALSNGNPVIMSPNWYVYLDYAQAPGEPGAPWNGNINGPNSLELIYNWEPLPDTLSAGKQVLVLGIEAPLWTEFIKSTSFRDYMIYPRMSALAEINWVPRGSKNLKDFHFRMQKQYMRYKAAGVNYRTPGWIGDIKYLTH</sequence>
<gene>
    <name evidence="9" type="ORF">FW778_19690</name>
</gene>
<keyword evidence="10" id="KW-1185">Reference proteome</keyword>
<dbReference type="Pfam" id="PF00728">
    <property type="entry name" value="Glyco_hydro_20"/>
    <property type="match status" value="1"/>
</dbReference>
<dbReference type="AlphaFoldDB" id="A0A5J5ID79"/>
<evidence type="ECO:0000256" key="6">
    <source>
        <dbReference type="PIRSR" id="PIRSR625705-1"/>
    </source>
</evidence>
<evidence type="ECO:0000256" key="4">
    <source>
        <dbReference type="ARBA" id="ARBA00022801"/>
    </source>
</evidence>
<keyword evidence="5" id="KW-0326">Glycosidase</keyword>
<accession>A0A5J5ID79</accession>
<dbReference type="InterPro" id="IPR029018">
    <property type="entry name" value="Hex-like_dom2"/>
</dbReference>
<dbReference type="SUPFAM" id="SSF51445">
    <property type="entry name" value="(Trans)glycosidases"/>
    <property type="match status" value="1"/>
</dbReference>
<protein>
    <recommendedName>
        <fullName evidence="3">beta-N-acetylhexosaminidase</fullName>
        <ecNumber evidence="3">3.2.1.52</ecNumber>
    </recommendedName>
</protein>
<dbReference type="Pfam" id="PF02838">
    <property type="entry name" value="Glyco_hydro_20b"/>
    <property type="match status" value="1"/>
</dbReference>
<evidence type="ECO:0000256" key="5">
    <source>
        <dbReference type="ARBA" id="ARBA00023295"/>
    </source>
</evidence>
<reference evidence="9 10" key="1">
    <citation type="submission" date="2019-09" db="EMBL/GenBank/DDBJ databases">
        <title>Draft genome sequence of Ginsengibacter sp. BR5-29.</title>
        <authorList>
            <person name="Im W.-T."/>
        </authorList>
    </citation>
    <scope>NUCLEOTIDE SEQUENCE [LARGE SCALE GENOMIC DNA]</scope>
    <source>
        <strain evidence="9 10">BR5-29</strain>
    </source>
</reference>